<reference evidence="2 3" key="1">
    <citation type="submission" date="2018-02" db="EMBL/GenBank/DDBJ databases">
        <title>Genome sequence of Desulfovibrio carbinolicus DSM 3852.</title>
        <authorList>
            <person name="Wilbanks E."/>
            <person name="Skennerton C.T."/>
            <person name="Orphan V.J."/>
        </authorList>
    </citation>
    <scope>NUCLEOTIDE SEQUENCE [LARGE SCALE GENOMIC DNA]</scope>
    <source>
        <strain evidence="2 3">DSM 3852</strain>
    </source>
</reference>
<name>A0A4P6HZ57_9BACT</name>
<dbReference type="RefSeq" id="WP_129350195.1">
    <property type="nucleotide sequence ID" value="NZ_CP026538.1"/>
</dbReference>
<sequence length="131" mass="14807">MRLTEEALTQAMADYIRQAPRMWRDILKHFHGQPYPLIYRAFGNLRPKLGRVADRRPDYPYNLCQRLFRLRKGQGREIAPARPGANVAATSSRAALLAACHGGRAARRHDSKASRCIPRQSPSLVHPARAP</sequence>
<keyword evidence="3" id="KW-1185">Reference proteome</keyword>
<dbReference type="AlphaFoldDB" id="A0A4P6HZ57"/>
<evidence type="ECO:0000256" key="1">
    <source>
        <dbReference type="SAM" id="MobiDB-lite"/>
    </source>
</evidence>
<dbReference type="KEGG" id="dcb:C3Y92_05135"/>
<organism evidence="2 3">
    <name type="scientific">Solidesulfovibrio carbinolicus</name>
    <dbReference type="NCBI Taxonomy" id="296842"/>
    <lineage>
        <taxon>Bacteria</taxon>
        <taxon>Pseudomonadati</taxon>
        <taxon>Thermodesulfobacteriota</taxon>
        <taxon>Desulfovibrionia</taxon>
        <taxon>Desulfovibrionales</taxon>
        <taxon>Desulfovibrionaceae</taxon>
        <taxon>Solidesulfovibrio</taxon>
    </lineage>
</organism>
<feature type="region of interest" description="Disordered" evidence="1">
    <location>
        <begin position="106"/>
        <end position="131"/>
    </location>
</feature>
<evidence type="ECO:0000313" key="2">
    <source>
        <dbReference type="EMBL" id="QAZ66659.1"/>
    </source>
</evidence>
<proteinExistence type="predicted"/>
<protein>
    <submittedName>
        <fullName evidence="2">Uncharacterized protein</fullName>
    </submittedName>
</protein>
<dbReference type="EMBL" id="CP026538">
    <property type="protein sequence ID" value="QAZ66659.1"/>
    <property type="molecule type" value="Genomic_DNA"/>
</dbReference>
<gene>
    <name evidence="2" type="ORF">C3Y92_05135</name>
</gene>
<accession>A0A4P6HZ57</accession>
<dbReference type="Proteomes" id="UP000293296">
    <property type="component" value="Chromosome"/>
</dbReference>
<evidence type="ECO:0000313" key="3">
    <source>
        <dbReference type="Proteomes" id="UP000293296"/>
    </source>
</evidence>